<feature type="transmembrane region" description="Helical" evidence="1">
    <location>
        <begin position="33"/>
        <end position="57"/>
    </location>
</feature>
<feature type="transmembrane region" description="Helical" evidence="1">
    <location>
        <begin position="116"/>
        <end position="140"/>
    </location>
</feature>
<keyword evidence="1" id="KW-1133">Transmembrane helix</keyword>
<feature type="transmembrane region" description="Helical" evidence="1">
    <location>
        <begin position="6"/>
        <end position="26"/>
    </location>
</feature>
<accession>A0A7K0BUH1</accession>
<dbReference type="Proteomes" id="UP000487268">
    <property type="component" value="Unassembled WGS sequence"/>
</dbReference>
<evidence type="ECO:0000313" key="2">
    <source>
        <dbReference type="EMBL" id="MQY04334.1"/>
    </source>
</evidence>
<sequence>MNLQILPLAITMMVGPQIMSAVILVTTERAISVSLAFVAGVAAATATGVAVAWGAFALLDRNVSLGAPSDRGALGTLIQYGLVALLIMTAVKTYLRRETAEPPKWLGSLMEAEPRKALMTGFLVILLMPSDILVMLTVGANLEQHHAHWTAALPFVAATALIASLPLLAFLLLRRRMERAMPALRTWVNGNSWVISIAACVIFILLIL</sequence>
<dbReference type="Pfam" id="PF11139">
    <property type="entry name" value="SfLAP"/>
    <property type="match status" value="1"/>
</dbReference>
<evidence type="ECO:0000313" key="3">
    <source>
        <dbReference type="Proteomes" id="UP000487268"/>
    </source>
</evidence>
<dbReference type="RefSeq" id="WP_328594093.1">
    <property type="nucleotide sequence ID" value="NZ_WEGH01000002.1"/>
</dbReference>
<evidence type="ECO:0008006" key="4">
    <source>
        <dbReference type="Google" id="ProtNLM"/>
    </source>
</evidence>
<dbReference type="InterPro" id="IPR021315">
    <property type="entry name" value="Gap/Sap"/>
</dbReference>
<dbReference type="AlphaFoldDB" id="A0A7K0BUH1"/>
<keyword evidence="3" id="KW-1185">Reference proteome</keyword>
<organism evidence="2 3">
    <name type="scientific">Actinomadura macrotermitis</name>
    <dbReference type="NCBI Taxonomy" id="2585200"/>
    <lineage>
        <taxon>Bacteria</taxon>
        <taxon>Bacillati</taxon>
        <taxon>Actinomycetota</taxon>
        <taxon>Actinomycetes</taxon>
        <taxon>Streptosporangiales</taxon>
        <taxon>Thermomonosporaceae</taxon>
        <taxon>Actinomadura</taxon>
    </lineage>
</organism>
<evidence type="ECO:0000256" key="1">
    <source>
        <dbReference type="SAM" id="Phobius"/>
    </source>
</evidence>
<gene>
    <name evidence="2" type="ORF">ACRB68_23870</name>
</gene>
<reference evidence="2 3" key="1">
    <citation type="submission" date="2019-10" db="EMBL/GenBank/DDBJ databases">
        <title>Actinomadura rubteroloni sp. nov. and Actinomadura macrotermitis sp. nov., isolated from the gut of fungus growing-termite Macrotermes natalensis.</title>
        <authorList>
            <person name="Benndorf R."/>
            <person name="Martin K."/>
            <person name="Kuefner M."/>
            <person name="De Beer W."/>
            <person name="Kaster A.-K."/>
            <person name="Vollmers J."/>
            <person name="Poulsen M."/>
            <person name="Beemelmanns C."/>
        </authorList>
    </citation>
    <scope>NUCLEOTIDE SEQUENCE [LARGE SCALE GENOMIC DNA]</scope>
    <source>
        <strain evidence="2 3">RB68</strain>
    </source>
</reference>
<comment type="caution">
    <text evidence="2">The sequence shown here is derived from an EMBL/GenBank/DDBJ whole genome shotgun (WGS) entry which is preliminary data.</text>
</comment>
<proteinExistence type="predicted"/>
<feature type="transmembrane region" description="Helical" evidence="1">
    <location>
        <begin position="152"/>
        <end position="174"/>
    </location>
</feature>
<dbReference type="EMBL" id="WEGH01000002">
    <property type="protein sequence ID" value="MQY04334.1"/>
    <property type="molecule type" value="Genomic_DNA"/>
</dbReference>
<protein>
    <recommendedName>
        <fullName evidence="4">Sap, sulfolipid-1-addressing protein</fullName>
    </recommendedName>
</protein>
<feature type="transmembrane region" description="Helical" evidence="1">
    <location>
        <begin position="77"/>
        <end position="95"/>
    </location>
</feature>
<keyword evidence="1" id="KW-0812">Transmembrane</keyword>
<name>A0A7K0BUH1_9ACTN</name>
<feature type="transmembrane region" description="Helical" evidence="1">
    <location>
        <begin position="186"/>
        <end position="207"/>
    </location>
</feature>
<keyword evidence="1" id="KW-0472">Membrane</keyword>